<dbReference type="OrthoDB" id="1109297at2759"/>
<gene>
    <name evidence="1" type="ORF">CARUB_v10007246mg</name>
</gene>
<feature type="non-terminal residue" evidence="1">
    <location>
        <position position="1"/>
    </location>
</feature>
<dbReference type="AlphaFoldDB" id="R0H1Y9"/>
<dbReference type="PANTHER" id="PTHR31125:SF7">
    <property type="entry name" value="F20P5.24 PROTEIN-RELATED"/>
    <property type="match status" value="1"/>
</dbReference>
<dbReference type="Proteomes" id="UP000029121">
    <property type="component" value="Unassembled WGS sequence"/>
</dbReference>
<evidence type="ECO:0000313" key="1">
    <source>
        <dbReference type="EMBL" id="EOA18670.1"/>
    </source>
</evidence>
<name>R0H1Y9_9BRAS</name>
<sequence>YQNLQPNWPQLLKVSVVASENDINGVAGKYISDEIVKERGEVRFASRFVFPDCRKKSRGTITFACNEAVLRFDSSSRTMAMTTSQSPRCDVYHA</sequence>
<proteinExistence type="predicted"/>
<evidence type="ECO:0000313" key="2">
    <source>
        <dbReference type="Proteomes" id="UP000029121"/>
    </source>
</evidence>
<reference evidence="2" key="1">
    <citation type="journal article" date="2013" name="Nat. Genet.">
        <title>The Capsella rubella genome and the genomic consequences of rapid mating system evolution.</title>
        <authorList>
            <person name="Slotte T."/>
            <person name="Hazzouri K.M."/>
            <person name="Agren J.A."/>
            <person name="Koenig D."/>
            <person name="Maumus F."/>
            <person name="Guo Y.L."/>
            <person name="Steige K."/>
            <person name="Platts A.E."/>
            <person name="Escobar J.S."/>
            <person name="Newman L.K."/>
            <person name="Wang W."/>
            <person name="Mandakova T."/>
            <person name="Vello E."/>
            <person name="Smith L.M."/>
            <person name="Henz S.R."/>
            <person name="Steffen J."/>
            <person name="Takuno S."/>
            <person name="Brandvain Y."/>
            <person name="Coop G."/>
            <person name="Andolfatto P."/>
            <person name="Hu T.T."/>
            <person name="Blanchette M."/>
            <person name="Clark R.M."/>
            <person name="Quesneville H."/>
            <person name="Nordborg M."/>
            <person name="Gaut B.S."/>
            <person name="Lysak M.A."/>
            <person name="Jenkins J."/>
            <person name="Grimwood J."/>
            <person name="Chapman J."/>
            <person name="Prochnik S."/>
            <person name="Shu S."/>
            <person name="Rokhsar D."/>
            <person name="Schmutz J."/>
            <person name="Weigel D."/>
            <person name="Wright S.I."/>
        </authorList>
    </citation>
    <scope>NUCLEOTIDE SEQUENCE [LARGE SCALE GENOMIC DNA]</scope>
    <source>
        <strain evidence="2">cv. Monte Gargano</strain>
    </source>
</reference>
<organism evidence="1 2">
    <name type="scientific">Capsella rubella</name>
    <dbReference type="NCBI Taxonomy" id="81985"/>
    <lineage>
        <taxon>Eukaryota</taxon>
        <taxon>Viridiplantae</taxon>
        <taxon>Streptophyta</taxon>
        <taxon>Embryophyta</taxon>
        <taxon>Tracheophyta</taxon>
        <taxon>Spermatophyta</taxon>
        <taxon>Magnoliopsida</taxon>
        <taxon>eudicotyledons</taxon>
        <taxon>Gunneridae</taxon>
        <taxon>Pentapetalae</taxon>
        <taxon>rosids</taxon>
        <taxon>malvids</taxon>
        <taxon>Brassicales</taxon>
        <taxon>Brassicaceae</taxon>
        <taxon>Camelineae</taxon>
        <taxon>Capsella</taxon>
    </lineage>
</organism>
<protein>
    <submittedName>
        <fullName evidence="1">Uncharacterized protein</fullName>
    </submittedName>
</protein>
<dbReference type="EMBL" id="KB870811">
    <property type="protein sequence ID" value="EOA18670.1"/>
    <property type="molecule type" value="Genomic_DNA"/>
</dbReference>
<keyword evidence="2" id="KW-1185">Reference proteome</keyword>
<dbReference type="PANTHER" id="PTHR31125">
    <property type="entry name" value="F20P5.22 PROTEIN-RELATED"/>
    <property type="match status" value="1"/>
</dbReference>
<dbReference type="Pfam" id="PF06651">
    <property type="entry name" value="DUF1163"/>
    <property type="match status" value="1"/>
</dbReference>
<dbReference type="KEGG" id="crb:17878874"/>
<dbReference type="InterPro" id="IPR009544">
    <property type="entry name" value="DUF1163"/>
</dbReference>
<accession>R0H1Y9</accession>